<sequence length="159" mass="17960">MKQAMDVLVANRKNVGIPEDNPYFFASKSSSGYLDSWQAMNTIVQEAGVQRPELVTSTRIRKYNATVCRLFDLTPGELEWLANHMGHDINIHKDFYHLHDSTLWNMELDNDIESGDELKTTLACGGNIQEDEDADIESEENLNRTLAIGRNTNTNIKSA</sequence>
<dbReference type="Proteomes" id="UP001634394">
    <property type="component" value="Unassembled WGS sequence"/>
</dbReference>
<evidence type="ECO:0000313" key="1">
    <source>
        <dbReference type="EMBL" id="KAL3881634.1"/>
    </source>
</evidence>
<reference evidence="1 2" key="1">
    <citation type="submission" date="2024-11" db="EMBL/GenBank/DDBJ databases">
        <title>Chromosome-level genome assembly of the freshwater bivalve Anodonta woodiana.</title>
        <authorList>
            <person name="Chen X."/>
        </authorList>
    </citation>
    <scope>NUCLEOTIDE SEQUENCE [LARGE SCALE GENOMIC DNA]</scope>
    <source>
        <strain evidence="1">MN2024</strain>
        <tissue evidence="1">Gills</tissue>
    </source>
</reference>
<protein>
    <submittedName>
        <fullName evidence="1">Uncharacterized protein</fullName>
    </submittedName>
</protein>
<dbReference type="PANTHER" id="PTHR33480">
    <property type="entry name" value="SET DOMAIN-CONTAINING PROTEIN-RELATED"/>
    <property type="match status" value="1"/>
</dbReference>
<organism evidence="1 2">
    <name type="scientific">Sinanodonta woodiana</name>
    <name type="common">Chinese pond mussel</name>
    <name type="synonym">Anodonta woodiana</name>
    <dbReference type="NCBI Taxonomy" id="1069815"/>
    <lineage>
        <taxon>Eukaryota</taxon>
        <taxon>Metazoa</taxon>
        <taxon>Spiralia</taxon>
        <taxon>Lophotrochozoa</taxon>
        <taxon>Mollusca</taxon>
        <taxon>Bivalvia</taxon>
        <taxon>Autobranchia</taxon>
        <taxon>Heteroconchia</taxon>
        <taxon>Palaeoheterodonta</taxon>
        <taxon>Unionida</taxon>
        <taxon>Unionoidea</taxon>
        <taxon>Unionidae</taxon>
        <taxon>Unioninae</taxon>
        <taxon>Sinanodonta</taxon>
    </lineage>
</organism>
<keyword evidence="2" id="KW-1185">Reference proteome</keyword>
<proteinExistence type="predicted"/>
<accession>A0ABD3X5W3</accession>
<dbReference type="EMBL" id="JBJQND010000003">
    <property type="protein sequence ID" value="KAL3881634.1"/>
    <property type="molecule type" value="Genomic_DNA"/>
</dbReference>
<dbReference type="AlphaFoldDB" id="A0ABD3X5W3"/>
<evidence type="ECO:0000313" key="2">
    <source>
        <dbReference type="Proteomes" id="UP001634394"/>
    </source>
</evidence>
<name>A0ABD3X5W3_SINWO</name>
<comment type="caution">
    <text evidence="1">The sequence shown here is derived from an EMBL/GenBank/DDBJ whole genome shotgun (WGS) entry which is preliminary data.</text>
</comment>
<gene>
    <name evidence="1" type="ORF">ACJMK2_028047</name>
</gene>